<organism evidence="1 2">
    <name type="scientific">Nocardiopsis aegyptia</name>
    <dbReference type="NCBI Taxonomy" id="220378"/>
    <lineage>
        <taxon>Bacteria</taxon>
        <taxon>Bacillati</taxon>
        <taxon>Actinomycetota</taxon>
        <taxon>Actinomycetes</taxon>
        <taxon>Streptosporangiales</taxon>
        <taxon>Nocardiopsidaceae</taxon>
        <taxon>Nocardiopsis</taxon>
    </lineage>
</organism>
<name>A0A7Z0EKC8_9ACTN</name>
<gene>
    <name evidence="1" type="ORF">HNR10_001564</name>
</gene>
<dbReference type="RefSeq" id="WP_312889532.1">
    <property type="nucleotide sequence ID" value="NZ_JACCFS010000001.1"/>
</dbReference>
<evidence type="ECO:0000313" key="2">
    <source>
        <dbReference type="Proteomes" id="UP000572051"/>
    </source>
</evidence>
<dbReference type="AlphaFoldDB" id="A0A7Z0EKC8"/>
<sequence>MDPAELTGYEFQGVASIAEVTIPRLARRLIHGARARAEGTMAYLENGEAVS</sequence>
<evidence type="ECO:0000313" key="1">
    <source>
        <dbReference type="EMBL" id="NYJ33683.1"/>
    </source>
</evidence>
<protein>
    <submittedName>
        <fullName evidence="1">Uncharacterized protein</fullName>
    </submittedName>
</protein>
<dbReference type="Proteomes" id="UP000572051">
    <property type="component" value="Unassembled WGS sequence"/>
</dbReference>
<reference evidence="1 2" key="1">
    <citation type="submission" date="2020-07" db="EMBL/GenBank/DDBJ databases">
        <title>Sequencing the genomes of 1000 actinobacteria strains.</title>
        <authorList>
            <person name="Klenk H.-P."/>
        </authorList>
    </citation>
    <scope>NUCLEOTIDE SEQUENCE [LARGE SCALE GENOMIC DNA]</scope>
    <source>
        <strain evidence="1 2">DSM 44442</strain>
    </source>
</reference>
<accession>A0A7Z0EKC8</accession>
<dbReference type="EMBL" id="JACCFS010000001">
    <property type="protein sequence ID" value="NYJ33683.1"/>
    <property type="molecule type" value="Genomic_DNA"/>
</dbReference>
<proteinExistence type="predicted"/>
<keyword evidence="2" id="KW-1185">Reference proteome</keyword>
<comment type="caution">
    <text evidence="1">The sequence shown here is derived from an EMBL/GenBank/DDBJ whole genome shotgun (WGS) entry which is preliminary data.</text>
</comment>